<dbReference type="Proteomes" id="UP001271007">
    <property type="component" value="Unassembled WGS sequence"/>
</dbReference>
<organism evidence="4 5">
    <name type="scientific">Extremus antarcticus</name>
    <dbReference type="NCBI Taxonomy" id="702011"/>
    <lineage>
        <taxon>Eukaryota</taxon>
        <taxon>Fungi</taxon>
        <taxon>Dikarya</taxon>
        <taxon>Ascomycota</taxon>
        <taxon>Pezizomycotina</taxon>
        <taxon>Dothideomycetes</taxon>
        <taxon>Dothideomycetidae</taxon>
        <taxon>Mycosphaerellales</taxon>
        <taxon>Extremaceae</taxon>
        <taxon>Extremus</taxon>
    </lineage>
</organism>
<keyword evidence="2" id="KW-0812">Transmembrane</keyword>
<dbReference type="PANTHER" id="PTHR39614:SF2">
    <property type="entry name" value="INTEGRAL MEMBRANE PROTEIN"/>
    <property type="match status" value="1"/>
</dbReference>
<proteinExistence type="predicted"/>
<feature type="transmembrane region" description="Helical" evidence="2">
    <location>
        <begin position="65"/>
        <end position="87"/>
    </location>
</feature>
<feature type="domain" description="Rhodopsin" evidence="3">
    <location>
        <begin position="12"/>
        <end position="240"/>
    </location>
</feature>
<dbReference type="InterPro" id="IPR049326">
    <property type="entry name" value="Rhodopsin_dom_fungi"/>
</dbReference>
<feature type="transmembrane region" description="Helical" evidence="2">
    <location>
        <begin position="178"/>
        <end position="203"/>
    </location>
</feature>
<feature type="transmembrane region" description="Helical" evidence="2">
    <location>
        <begin position="99"/>
        <end position="122"/>
    </location>
</feature>
<dbReference type="Pfam" id="PF20684">
    <property type="entry name" value="Fung_rhodopsin"/>
    <property type="match status" value="1"/>
</dbReference>
<dbReference type="EMBL" id="JAWDJX010000107">
    <property type="protein sequence ID" value="KAK3046208.1"/>
    <property type="molecule type" value="Genomic_DNA"/>
</dbReference>
<keyword evidence="2" id="KW-0472">Membrane</keyword>
<dbReference type="AlphaFoldDB" id="A0AAJ0G9H0"/>
<protein>
    <recommendedName>
        <fullName evidence="3">Rhodopsin domain-containing protein</fullName>
    </recommendedName>
</protein>
<dbReference type="PANTHER" id="PTHR39614">
    <property type="entry name" value="INTEGRAL MEMBRANE PROTEIN"/>
    <property type="match status" value="1"/>
</dbReference>
<reference evidence="4" key="1">
    <citation type="submission" date="2023-04" db="EMBL/GenBank/DDBJ databases">
        <title>Black Yeasts Isolated from many extreme environments.</title>
        <authorList>
            <person name="Coleine C."/>
            <person name="Stajich J.E."/>
            <person name="Selbmann L."/>
        </authorList>
    </citation>
    <scope>NUCLEOTIDE SEQUENCE</scope>
    <source>
        <strain evidence="4">CCFEE 5312</strain>
    </source>
</reference>
<gene>
    <name evidence="4" type="ORF">LTR09_012287</name>
</gene>
<evidence type="ECO:0000256" key="1">
    <source>
        <dbReference type="SAM" id="MobiDB-lite"/>
    </source>
</evidence>
<feature type="transmembrane region" description="Helical" evidence="2">
    <location>
        <begin position="31"/>
        <end position="53"/>
    </location>
</feature>
<feature type="transmembrane region" description="Helical" evidence="2">
    <location>
        <begin position="223"/>
        <end position="243"/>
    </location>
</feature>
<keyword evidence="2" id="KW-1133">Transmembrane helix</keyword>
<comment type="caution">
    <text evidence="4">The sequence shown here is derived from an EMBL/GenBank/DDBJ whole genome shotgun (WGS) entry which is preliminary data.</text>
</comment>
<evidence type="ECO:0000313" key="4">
    <source>
        <dbReference type="EMBL" id="KAK3046208.1"/>
    </source>
</evidence>
<evidence type="ECO:0000259" key="3">
    <source>
        <dbReference type="Pfam" id="PF20684"/>
    </source>
</evidence>
<keyword evidence="5" id="KW-1185">Reference proteome</keyword>
<sequence length="353" mass="38444">MGARVTGKWDLLYYDDAVLGVAYVPSKVFAVAHYGTLFSAISSGLGVSTLIVSSSRITTAAEYYFAARILAFVALCLSKVSVLVFTRRIFQGDLYKEKTFFAIAYTFAAVYGLAGVLLSSAGCYPKQALVPEVNAVCNANTARWAVITALDVVTEVIILALPMWFISKNQIKASKKRVVVFLFSFRLIVAAFSIATMATYFKFLSGSKASVGAAPTVAWQEVLLGFSLISASIPCLRSFLWAFMSTGLMTAYGNTIIGGSQGGSMHLNSNGRSQNQSVIRLQSRDRGNAQPSRTLQSRLRPDWLEYKVGVTSQQRQTRKAAGHNVNVESGSVKSDGSEQMIIHHTTEFEIERS</sequence>
<evidence type="ECO:0000313" key="5">
    <source>
        <dbReference type="Proteomes" id="UP001271007"/>
    </source>
</evidence>
<name>A0AAJ0G9H0_9PEZI</name>
<feature type="transmembrane region" description="Helical" evidence="2">
    <location>
        <begin position="142"/>
        <end position="166"/>
    </location>
</feature>
<evidence type="ECO:0000256" key="2">
    <source>
        <dbReference type="SAM" id="Phobius"/>
    </source>
</evidence>
<feature type="region of interest" description="Disordered" evidence="1">
    <location>
        <begin position="314"/>
        <end position="336"/>
    </location>
</feature>
<accession>A0AAJ0G9H0</accession>